<feature type="region of interest" description="Disordered" evidence="1">
    <location>
        <begin position="1"/>
        <end position="42"/>
    </location>
</feature>
<sequence length="897" mass="101067">MPPAPMIIPPSTDPGSNSEKNEDELEEVESEEENEEEDESDEFSEINAFAIGSIAASAEFTSIPNPQISFPRNELKGHKLIDFPLSRDHVQCLINISHQAPFGQGTRTIVDTSARNTWEINAHDFEIINPRWSFFTDDVVLPKVFDKLGETGGRELNYAELYKMFLYEEGAMFRKQKDTEKVPGMFGTLVIVLPSQHEGGDVEVTHKVGPNPSAAQIEGDSKELRKTFALWQEQVTRGMAGFESLVYLLDHEYTGASLSLGNLKHMDLFKVRVSEEVCKRTRFQIYLSSIERIITGEPVYAKYYEWEYAHSRQGRGVHCPPGRFHTIQNTDQTSMKLKRVVTLDGKNIATDVDADEKLVSGHDEVVVIVPRQKLMAFLLRPFKAGFQFKRDIETPLDQTLPADKENRQLALDVRQLAIFVTGKNVEITELAIQMRADPALRRRNLGLVPPPFPNAAISKIIQTCVANELVRSPPLLTQCVSAVIGLIPQDIMALVAGLPKVLAFDSVRVVVLPVLRDNISFAVSFVNSLFHVAERGEISDITPLRVLGNLQVDILANFDLQSKPIIDPSQGLQNPSMGGKALAELLYLCIRYSNNNAVASLLEKIRLQTRTMIRPVDLLSIILPFLKETPAWRPYPVPPLSSVRQQRRHSQTREPYLAQFWEAHPLSLGYVEVIKDVMSGESLQSLEISNRYPEDTSIIQGFSGFQQLDWPTHLTQLSLGGMRFSGNGLTQILKGNAATLRTLIFQDLILEELEDSWALILRQIQQIPLTSLNLGQLYQFLPYSITEPIWGYTDRERQQLSVGGEAEVSMALATTVASFQAVAYEMPGWREWNWPRDGGYGARYNNFLPSHLTQHIWDIFSKIGFLRSYWTTECGVLVRFPVVEGAKVAEVEDRMEE</sequence>
<dbReference type="AlphaFoldDB" id="A0A6A6YBE0"/>
<accession>A0A6A6YBE0</accession>
<organism evidence="2">
    <name type="scientific">Mytilinidion resinicola</name>
    <dbReference type="NCBI Taxonomy" id="574789"/>
    <lineage>
        <taxon>Eukaryota</taxon>
        <taxon>Fungi</taxon>
        <taxon>Dikarya</taxon>
        <taxon>Ascomycota</taxon>
        <taxon>Pezizomycotina</taxon>
        <taxon>Dothideomycetes</taxon>
        <taxon>Pleosporomycetidae</taxon>
        <taxon>Mytilinidiales</taxon>
        <taxon>Mytilinidiaceae</taxon>
        <taxon>Mytilinidion</taxon>
    </lineage>
</organism>
<dbReference type="PANTHER" id="PTHR33099:SF7">
    <property type="entry name" value="MYND-TYPE DOMAIN-CONTAINING PROTEIN"/>
    <property type="match status" value="1"/>
</dbReference>
<evidence type="ECO:0000313" key="4">
    <source>
        <dbReference type="RefSeq" id="XP_033572787.1"/>
    </source>
</evidence>
<evidence type="ECO:0000313" key="2">
    <source>
        <dbReference type="EMBL" id="KAF2805823.1"/>
    </source>
</evidence>
<keyword evidence="3" id="KW-1185">Reference proteome</keyword>
<reference evidence="2 4" key="1">
    <citation type="journal article" date="2020" name="Stud. Mycol.">
        <title>101 Dothideomycetes genomes: a test case for predicting lifestyles and emergence of pathogens.</title>
        <authorList>
            <person name="Haridas S."/>
            <person name="Albert R."/>
            <person name="Binder M."/>
            <person name="Bloem J."/>
            <person name="Labutti K."/>
            <person name="Salamov A."/>
            <person name="Andreopoulos B."/>
            <person name="Baker S."/>
            <person name="Barry K."/>
            <person name="Bills G."/>
            <person name="Bluhm B."/>
            <person name="Cannon C."/>
            <person name="Castanera R."/>
            <person name="Culley D."/>
            <person name="Daum C."/>
            <person name="Ezra D."/>
            <person name="Gonzalez J."/>
            <person name="Henrissat B."/>
            <person name="Kuo A."/>
            <person name="Liang C."/>
            <person name="Lipzen A."/>
            <person name="Lutzoni F."/>
            <person name="Magnuson J."/>
            <person name="Mondo S."/>
            <person name="Nolan M."/>
            <person name="Ohm R."/>
            <person name="Pangilinan J."/>
            <person name="Park H.-J."/>
            <person name="Ramirez L."/>
            <person name="Alfaro M."/>
            <person name="Sun H."/>
            <person name="Tritt A."/>
            <person name="Yoshinaga Y."/>
            <person name="Zwiers L.-H."/>
            <person name="Turgeon B."/>
            <person name="Goodwin S."/>
            <person name="Spatafora J."/>
            <person name="Crous P."/>
            <person name="Grigoriev I."/>
        </authorList>
    </citation>
    <scope>NUCLEOTIDE SEQUENCE</scope>
    <source>
        <strain evidence="2 4">CBS 304.34</strain>
    </source>
</reference>
<protein>
    <submittedName>
        <fullName evidence="2 4">Uncharacterized protein</fullName>
    </submittedName>
</protein>
<feature type="compositionally biased region" description="Acidic residues" evidence="1">
    <location>
        <begin position="21"/>
        <end position="42"/>
    </location>
</feature>
<feature type="compositionally biased region" description="Pro residues" evidence="1">
    <location>
        <begin position="1"/>
        <end position="12"/>
    </location>
</feature>
<evidence type="ECO:0000256" key="1">
    <source>
        <dbReference type="SAM" id="MobiDB-lite"/>
    </source>
</evidence>
<reference evidence="4" key="2">
    <citation type="submission" date="2020-04" db="EMBL/GenBank/DDBJ databases">
        <authorList>
            <consortium name="NCBI Genome Project"/>
        </authorList>
    </citation>
    <scope>NUCLEOTIDE SEQUENCE</scope>
    <source>
        <strain evidence="4">CBS 304.34</strain>
    </source>
</reference>
<evidence type="ECO:0000313" key="3">
    <source>
        <dbReference type="Proteomes" id="UP000504636"/>
    </source>
</evidence>
<reference evidence="4" key="3">
    <citation type="submission" date="2025-04" db="UniProtKB">
        <authorList>
            <consortium name="RefSeq"/>
        </authorList>
    </citation>
    <scope>IDENTIFICATION</scope>
    <source>
        <strain evidence="4">CBS 304.34</strain>
    </source>
</reference>
<dbReference type="OrthoDB" id="27483at2759"/>
<dbReference type="GeneID" id="54464705"/>
<dbReference type="EMBL" id="MU003708">
    <property type="protein sequence ID" value="KAF2805823.1"/>
    <property type="molecule type" value="Genomic_DNA"/>
</dbReference>
<dbReference type="PANTHER" id="PTHR33099">
    <property type="entry name" value="FE2OG DIOXYGENASE DOMAIN-CONTAINING PROTEIN"/>
    <property type="match status" value="1"/>
</dbReference>
<proteinExistence type="predicted"/>
<dbReference type="RefSeq" id="XP_033572787.1">
    <property type="nucleotide sequence ID" value="XM_033723812.1"/>
</dbReference>
<dbReference type="Proteomes" id="UP000504636">
    <property type="component" value="Unplaced"/>
</dbReference>
<dbReference type="Gene3D" id="2.60.120.620">
    <property type="entry name" value="q2cbj1_9rhob like domain"/>
    <property type="match status" value="1"/>
</dbReference>
<name>A0A6A6YBE0_9PEZI</name>
<gene>
    <name evidence="2 4" type="ORF">BDZ99DRAFT_501424</name>
</gene>